<feature type="domain" description="KAP NTPase" evidence="1">
    <location>
        <begin position="20"/>
        <end position="296"/>
    </location>
</feature>
<evidence type="ECO:0000313" key="3">
    <source>
        <dbReference type="Proteomes" id="UP000184404"/>
    </source>
</evidence>
<dbReference type="SUPFAM" id="SSF52540">
    <property type="entry name" value="P-loop containing nucleoside triphosphate hydrolases"/>
    <property type="match status" value="1"/>
</dbReference>
<proteinExistence type="predicted"/>
<protein>
    <submittedName>
        <fullName evidence="2">KAP family P-loop domain-containing protein</fullName>
    </submittedName>
</protein>
<reference evidence="2 3" key="1">
    <citation type="submission" date="2016-11" db="EMBL/GenBank/DDBJ databases">
        <authorList>
            <person name="Jaros S."/>
            <person name="Januszkiewicz K."/>
            <person name="Wedrychowicz H."/>
        </authorList>
    </citation>
    <scope>NUCLEOTIDE SEQUENCE [LARGE SCALE GENOMIC DNA]</scope>
    <source>
        <strain evidence="2 3">DSM 10502</strain>
    </source>
</reference>
<dbReference type="RefSeq" id="WP_072935668.1">
    <property type="nucleotide sequence ID" value="NZ_FQUG01000005.1"/>
</dbReference>
<gene>
    <name evidence="2" type="ORF">SAMN02745190_01580</name>
</gene>
<dbReference type="Pfam" id="PF07693">
    <property type="entry name" value="KAP_NTPase"/>
    <property type="match status" value="1"/>
</dbReference>
<dbReference type="OrthoDB" id="88903at2"/>
<keyword evidence="3" id="KW-1185">Reference proteome</keyword>
<sequence>MGEKINTIVDVLEREEFIGQVMSIVQRLKVNNQGMTFAVEGQWGIGKSFILDRVEEILNGEQDCLVLRYNCWEYDYYDEPLMAIVASFLDQIYSKIWKTEMLKLSARAAVDFIGSCLKEVAGQYVKDRLGFDLVELGKKEYEKALGREKADSAYDLLSGLKTALYCLRGLMVKVSGDKKLILLVDELDRCLPPYQIKILERLHHLFLGSSYVVVLAVNAGQLEETVHKLYGEGILTDKYLKKIISFSLKLDCGNVSDKIAEKYEKVLVQYPEKELATHDEVINFLKVLFLGLDIRTTEKIWEKAQLVHSLVFSAEEGRIDIFCFELLWLVAKEYKECRVVDDASRRDNLIDGNVLLKLYFKEGIVAIREGAEILPENMSNLFNDLVKSERYYMYQSLYGEDDGAKLFLFEREVLFRDYLVGYWCGLIEQRQLRFDFEDNVDGMRDEYHKNIEKLKQFARLVDMMR</sequence>
<dbReference type="Gene3D" id="3.40.50.300">
    <property type="entry name" value="P-loop containing nucleotide triphosphate hydrolases"/>
    <property type="match status" value="1"/>
</dbReference>
<dbReference type="InterPro" id="IPR027417">
    <property type="entry name" value="P-loop_NTPase"/>
</dbReference>
<evidence type="ECO:0000259" key="1">
    <source>
        <dbReference type="Pfam" id="PF07693"/>
    </source>
</evidence>
<dbReference type="AlphaFoldDB" id="A0A1M4XS52"/>
<evidence type="ECO:0000313" key="2">
    <source>
        <dbReference type="EMBL" id="SHE96082.1"/>
    </source>
</evidence>
<dbReference type="STRING" id="1123243.SAMN02745190_01580"/>
<dbReference type="InterPro" id="IPR011646">
    <property type="entry name" value="KAP_P-loop"/>
</dbReference>
<accession>A0A1M4XS52</accession>
<name>A0A1M4XS52_9FIRM</name>
<dbReference type="Proteomes" id="UP000184404">
    <property type="component" value="Unassembled WGS sequence"/>
</dbReference>
<organism evidence="2 3">
    <name type="scientific">Schwartzia succinivorans DSM 10502</name>
    <dbReference type="NCBI Taxonomy" id="1123243"/>
    <lineage>
        <taxon>Bacteria</taxon>
        <taxon>Bacillati</taxon>
        <taxon>Bacillota</taxon>
        <taxon>Negativicutes</taxon>
        <taxon>Selenomonadales</taxon>
        <taxon>Selenomonadaceae</taxon>
        <taxon>Schwartzia</taxon>
    </lineage>
</organism>
<dbReference type="EMBL" id="FQUG01000005">
    <property type="protein sequence ID" value="SHE96082.1"/>
    <property type="molecule type" value="Genomic_DNA"/>
</dbReference>